<reference evidence="2 3" key="1">
    <citation type="journal article" date="2020" name="Mol. Biol. Evol.">
        <title>Distinct Expression and Methylation Patterns for Genes with Different Fates following a Single Whole-Genome Duplication in Flowering Plants.</title>
        <authorList>
            <person name="Shi T."/>
            <person name="Rahmani R.S."/>
            <person name="Gugger P.F."/>
            <person name="Wang M."/>
            <person name="Li H."/>
            <person name="Zhang Y."/>
            <person name="Li Z."/>
            <person name="Wang Q."/>
            <person name="Van de Peer Y."/>
            <person name="Marchal K."/>
            <person name="Chen J."/>
        </authorList>
    </citation>
    <scope>NUCLEOTIDE SEQUENCE [LARGE SCALE GENOMIC DNA]</scope>
    <source>
        <tissue evidence="2">Leaf</tissue>
    </source>
</reference>
<protein>
    <submittedName>
        <fullName evidence="2">Uncharacterized protein</fullName>
    </submittedName>
</protein>
<evidence type="ECO:0000256" key="1">
    <source>
        <dbReference type="SAM" id="MobiDB-lite"/>
    </source>
</evidence>
<name>A0A822YZR9_NELNU</name>
<sequence length="53" mass="6097">MIISLKKDEKNSTNEPFTKINTDTENTQEKNLTTPPFPKAHQTNYPFMNCHSA</sequence>
<keyword evidence="3" id="KW-1185">Reference proteome</keyword>
<dbReference type="EMBL" id="DUZY01000004">
    <property type="protein sequence ID" value="DAD38010.1"/>
    <property type="molecule type" value="Genomic_DNA"/>
</dbReference>
<dbReference type="Proteomes" id="UP000607653">
    <property type="component" value="Unassembled WGS sequence"/>
</dbReference>
<evidence type="ECO:0000313" key="2">
    <source>
        <dbReference type="EMBL" id="DAD38010.1"/>
    </source>
</evidence>
<dbReference type="AlphaFoldDB" id="A0A822YZR9"/>
<gene>
    <name evidence="2" type="ORF">HUJ06_008651</name>
</gene>
<feature type="compositionally biased region" description="Basic and acidic residues" evidence="1">
    <location>
        <begin position="1"/>
        <end position="12"/>
    </location>
</feature>
<comment type="caution">
    <text evidence="2">The sequence shown here is derived from an EMBL/GenBank/DDBJ whole genome shotgun (WGS) entry which is preliminary data.</text>
</comment>
<evidence type="ECO:0000313" key="3">
    <source>
        <dbReference type="Proteomes" id="UP000607653"/>
    </source>
</evidence>
<organism evidence="2 3">
    <name type="scientific">Nelumbo nucifera</name>
    <name type="common">Sacred lotus</name>
    <dbReference type="NCBI Taxonomy" id="4432"/>
    <lineage>
        <taxon>Eukaryota</taxon>
        <taxon>Viridiplantae</taxon>
        <taxon>Streptophyta</taxon>
        <taxon>Embryophyta</taxon>
        <taxon>Tracheophyta</taxon>
        <taxon>Spermatophyta</taxon>
        <taxon>Magnoliopsida</taxon>
        <taxon>Proteales</taxon>
        <taxon>Nelumbonaceae</taxon>
        <taxon>Nelumbo</taxon>
    </lineage>
</organism>
<accession>A0A822YZR9</accession>
<feature type="region of interest" description="Disordered" evidence="1">
    <location>
        <begin position="1"/>
        <end position="45"/>
    </location>
</feature>
<proteinExistence type="predicted"/>
<feature type="compositionally biased region" description="Polar residues" evidence="1">
    <location>
        <begin position="13"/>
        <end position="34"/>
    </location>
</feature>